<feature type="transmembrane region" description="Helical" evidence="7">
    <location>
        <begin position="542"/>
        <end position="565"/>
    </location>
</feature>
<organism evidence="9 10">
    <name type="scientific">Microbaculum marinisediminis</name>
    <dbReference type="NCBI Taxonomy" id="2931392"/>
    <lineage>
        <taxon>Bacteria</taxon>
        <taxon>Pseudomonadati</taxon>
        <taxon>Pseudomonadota</taxon>
        <taxon>Alphaproteobacteria</taxon>
        <taxon>Hyphomicrobiales</taxon>
        <taxon>Tepidamorphaceae</taxon>
        <taxon>Microbaculum</taxon>
    </lineage>
</organism>
<dbReference type="Pfam" id="PF13632">
    <property type="entry name" value="Glyco_trans_2_3"/>
    <property type="match status" value="1"/>
</dbReference>
<feature type="transmembrane region" description="Helical" evidence="7">
    <location>
        <begin position="484"/>
        <end position="501"/>
    </location>
</feature>
<feature type="transmembrane region" description="Helical" evidence="7">
    <location>
        <begin position="397"/>
        <end position="415"/>
    </location>
</feature>
<evidence type="ECO:0000256" key="5">
    <source>
        <dbReference type="ARBA" id="ARBA00022989"/>
    </source>
</evidence>
<reference evidence="9 10" key="1">
    <citation type="submission" date="2022-04" db="EMBL/GenBank/DDBJ databases">
        <authorList>
            <person name="Ye Y.-Q."/>
            <person name="Du Z.-J."/>
        </authorList>
    </citation>
    <scope>NUCLEOTIDE SEQUENCE [LARGE SCALE GENOMIC DNA]</scope>
    <source>
        <strain evidence="9 10">A6E488</strain>
    </source>
</reference>
<evidence type="ECO:0000313" key="9">
    <source>
        <dbReference type="EMBL" id="MCT8970958.1"/>
    </source>
</evidence>
<feature type="transmembrane region" description="Helical" evidence="7">
    <location>
        <begin position="31"/>
        <end position="51"/>
    </location>
</feature>
<dbReference type="GO" id="GO:0016758">
    <property type="term" value="F:hexosyltransferase activity"/>
    <property type="evidence" value="ECO:0007669"/>
    <property type="project" value="TreeGrafter"/>
</dbReference>
<feature type="transmembrane region" description="Helical" evidence="7">
    <location>
        <begin position="363"/>
        <end position="385"/>
    </location>
</feature>
<evidence type="ECO:0000256" key="7">
    <source>
        <dbReference type="SAM" id="Phobius"/>
    </source>
</evidence>
<dbReference type="RefSeq" id="WP_261614535.1">
    <property type="nucleotide sequence ID" value="NZ_JALIDZ010000002.1"/>
</dbReference>
<feature type="transmembrane region" description="Helical" evidence="7">
    <location>
        <begin position="507"/>
        <end position="530"/>
    </location>
</feature>
<dbReference type="Proteomes" id="UP001320898">
    <property type="component" value="Unassembled WGS sequence"/>
</dbReference>
<sequence>MTDLVYDRTMPLRIPDADPYLVPLMSRGQKALFYLGVALWVASLVYFWGWWLRPEHNISTLPYVVLSVLVAWVMLLPLYFVAVMFNAKKANPKRPAPTDVRVAMVVTKAPSEPFPVVRETLCAMLGQTYPHDTWLADEDPSAETIAWCEAHGVFISTRRGREDYHRTTWPRRTRCKEGNLSFFYDHYGYENYDIVSQLDADHVPSPTYLEEMVKPFADPSVGYVSAPSICDKNAAQSWSARGRLYVEGMFHGPLQVGYTGGWAPLCIGSHYAVRTRAVKEIGGLGPELAEDHSTTLMMNAHGWRGVHAIDAIAHGDGPNTFADLATQEFQWSRSLVTILLQYSPKYVPMLPPRLKFQFLFSQLWYPFFSSSMAAMYLLPIIALVFDFNYAQVSYPNFILHALPVSVTMMILCYILKSGGWARPVDTKIVSWEAMVFALVRWPWSILGTVAACRDWITGTFVDFRVTPKGAGAVAPLPFRVVTPYALLAIGSAIPALVLPNIEVARGFYVLACLSAAFYAVSLMVIVGGHLKENGLEIKSKPVRIVAAQAGLVVLASATPVAAIAVNGQTGIEAIAWGTQDIGLTKLTYTVSGAGHGGRGITTLKLNPNFFKDMWPRD</sequence>
<dbReference type="Gene3D" id="3.90.550.10">
    <property type="entry name" value="Spore Coat Polysaccharide Biosynthesis Protein SpsA, Chain A"/>
    <property type="match status" value="1"/>
</dbReference>
<evidence type="ECO:0000256" key="3">
    <source>
        <dbReference type="ARBA" id="ARBA00022679"/>
    </source>
</evidence>
<evidence type="ECO:0000256" key="2">
    <source>
        <dbReference type="ARBA" id="ARBA00022676"/>
    </source>
</evidence>
<name>A0AAW5QWB6_9HYPH</name>
<dbReference type="EC" id="2.4.-.-" evidence="9"/>
<evidence type="ECO:0000259" key="8">
    <source>
        <dbReference type="Pfam" id="PF13632"/>
    </source>
</evidence>
<comment type="subcellular location">
    <subcellularLocation>
        <location evidence="1">Membrane</location>
        <topology evidence="1">Multi-pass membrane protein</topology>
    </subcellularLocation>
</comment>
<dbReference type="InterPro" id="IPR001173">
    <property type="entry name" value="Glyco_trans_2-like"/>
</dbReference>
<keyword evidence="6 7" id="KW-0472">Membrane</keyword>
<dbReference type="CDD" id="cd06421">
    <property type="entry name" value="CESA_CelA_like"/>
    <property type="match status" value="1"/>
</dbReference>
<evidence type="ECO:0000313" key="10">
    <source>
        <dbReference type="Proteomes" id="UP001320898"/>
    </source>
</evidence>
<feature type="transmembrane region" description="Helical" evidence="7">
    <location>
        <begin position="63"/>
        <end position="85"/>
    </location>
</feature>
<feature type="domain" description="Glycosyltransferase 2-like" evidence="8">
    <location>
        <begin position="197"/>
        <end position="397"/>
    </location>
</feature>
<dbReference type="InterPro" id="IPR029044">
    <property type="entry name" value="Nucleotide-diphossugar_trans"/>
</dbReference>
<dbReference type="InterPro" id="IPR050321">
    <property type="entry name" value="Glycosyltr_2/OpgH_subfam"/>
</dbReference>
<proteinExistence type="predicted"/>
<evidence type="ECO:0000256" key="4">
    <source>
        <dbReference type="ARBA" id="ARBA00022692"/>
    </source>
</evidence>
<evidence type="ECO:0000256" key="1">
    <source>
        <dbReference type="ARBA" id="ARBA00004141"/>
    </source>
</evidence>
<keyword evidence="5 7" id="KW-1133">Transmembrane helix</keyword>
<keyword evidence="3 9" id="KW-0808">Transferase</keyword>
<evidence type="ECO:0000256" key="6">
    <source>
        <dbReference type="ARBA" id="ARBA00023136"/>
    </source>
</evidence>
<dbReference type="AlphaFoldDB" id="A0AAW5QWB6"/>
<dbReference type="SUPFAM" id="SSF53448">
    <property type="entry name" value="Nucleotide-diphospho-sugar transferases"/>
    <property type="match status" value="1"/>
</dbReference>
<dbReference type="PANTHER" id="PTHR43867:SF2">
    <property type="entry name" value="CELLULOSE SYNTHASE CATALYTIC SUBUNIT A [UDP-FORMING]"/>
    <property type="match status" value="1"/>
</dbReference>
<accession>A0AAW5QWB6</accession>
<dbReference type="PANTHER" id="PTHR43867">
    <property type="entry name" value="CELLULOSE SYNTHASE CATALYTIC SUBUNIT A [UDP-FORMING]"/>
    <property type="match status" value="1"/>
</dbReference>
<dbReference type="GO" id="GO:0005886">
    <property type="term" value="C:plasma membrane"/>
    <property type="evidence" value="ECO:0007669"/>
    <property type="project" value="TreeGrafter"/>
</dbReference>
<dbReference type="EMBL" id="JALIDZ010000002">
    <property type="protein sequence ID" value="MCT8970958.1"/>
    <property type="molecule type" value="Genomic_DNA"/>
</dbReference>
<protein>
    <submittedName>
        <fullName evidence="9">Glycosyltransferase</fullName>
        <ecNumber evidence="9">2.4.-.-</ecNumber>
    </submittedName>
</protein>
<gene>
    <name evidence="9" type="ORF">MUB46_03715</name>
</gene>
<keyword evidence="10" id="KW-1185">Reference proteome</keyword>
<comment type="caution">
    <text evidence="9">The sequence shown here is derived from an EMBL/GenBank/DDBJ whole genome shotgun (WGS) entry which is preliminary data.</text>
</comment>
<keyword evidence="4 7" id="KW-0812">Transmembrane</keyword>
<keyword evidence="2 9" id="KW-0328">Glycosyltransferase</keyword>